<organism evidence="2 3">
    <name type="scientific">Dyadobacter soli</name>
    <dbReference type="NCBI Taxonomy" id="659014"/>
    <lineage>
        <taxon>Bacteria</taxon>
        <taxon>Pseudomonadati</taxon>
        <taxon>Bacteroidota</taxon>
        <taxon>Cytophagia</taxon>
        <taxon>Cytophagales</taxon>
        <taxon>Spirosomataceae</taxon>
        <taxon>Dyadobacter</taxon>
    </lineage>
</organism>
<dbReference type="InterPro" id="IPR029063">
    <property type="entry name" value="SAM-dependent_MTases_sf"/>
</dbReference>
<dbReference type="Gene3D" id="3.40.50.150">
    <property type="entry name" value="Vaccinia Virus protein VP39"/>
    <property type="match status" value="1"/>
</dbReference>
<dbReference type="AlphaFoldDB" id="A0A1G7VKX0"/>
<dbReference type="CDD" id="cd02440">
    <property type="entry name" value="AdoMet_MTases"/>
    <property type="match status" value="1"/>
</dbReference>
<gene>
    <name evidence="2" type="ORF">SAMN04487996_120107</name>
</gene>
<name>A0A1G7VKX0_9BACT</name>
<accession>A0A1G7VKX0</accession>
<dbReference type="GO" id="GO:0008168">
    <property type="term" value="F:methyltransferase activity"/>
    <property type="evidence" value="ECO:0007669"/>
    <property type="project" value="UniProtKB-KW"/>
</dbReference>
<dbReference type="STRING" id="659014.SAMN04487996_120107"/>
<dbReference type="Pfam" id="PF13847">
    <property type="entry name" value="Methyltransf_31"/>
    <property type="match status" value="1"/>
</dbReference>
<dbReference type="Proteomes" id="UP000198748">
    <property type="component" value="Unassembled WGS sequence"/>
</dbReference>
<proteinExistence type="predicted"/>
<dbReference type="EMBL" id="FNAN01000020">
    <property type="protein sequence ID" value="SDG60221.1"/>
    <property type="molecule type" value="Genomic_DNA"/>
</dbReference>
<evidence type="ECO:0000259" key="1">
    <source>
        <dbReference type="Pfam" id="PF13847"/>
    </source>
</evidence>
<keyword evidence="2" id="KW-0808">Transferase</keyword>
<reference evidence="3" key="1">
    <citation type="submission" date="2016-10" db="EMBL/GenBank/DDBJ databases">
        <authorList>
            <person name="Varghese N."/>
            <person name="Submissions S."/>
        </authorList>
    </citation>
    <scope>NUCLEOTIDE SEQUENCE [LARGE SCALE GENOMIC DNA]</scope>
    <source>
        <strain evidence="3">DSM 25329</strain>
    </source>
</reference>
<evidence type="ECO:0000313" key="3">
    <source>
        <dbReference type="Proteomes" id="UP000198748"/>
    </source>
</evidence>
<evidence type="ECO:0000313" key="2">
    <source>
        <dbReference type="EMBL" id="SDG60221.1"/>
    </source>
</evidence>
<dbReference type="GO" id="GO:0032259">
    <property type="term" value="P:methylation"/>
    <property type="evidence" value="ECO:0007669"/>
    <property type="project" value="UniProtKB-KW"/>
</dbReference>
<feature type="domain" description="Methyltransferase" evidence="1">
    <location>
        <begin position="20"/>
        <end position="126"/>
    </location>
</feature>
<keyword evidence="2" id="KW-0489">Methyltransferase</keyword>
<keyword evidence="3" id="KW-1185">Reference proteome</keyword>
<sequence>MTNSEAIGLIQFEVDNENPERWMDLGCCNGTFTTALATMLAPGSHIIGVDKQAQQFEKTIGNQVTVEFLQADFESISCDRFALDGILLANSLHYVRDKESLIKRLEKCFATHKRFLIVEYDTLSSNPWVPYPIDFISLRAMFSGLGYDAWKLGERPSLYGARKLYGAIATGER</sequence>
<protein>
    <submittedName>
        <fullName evidence="2">Methyltransferase domain-containing protein</fullName>
    </submittedName>
</protein>
<dbReference type="SUPFAM" id="SSF53335">
    <property type="entry name" value="S-adenosyl-L-methionine-dependent methyltransferases"/>
    <property type="match status" value="1"/>
</dbReference>
<dbReference type="OrthoDB" id="9784101at2"/>
<dbReference type="RefSeq" id="WP_090156478.1">
    <property type="nucleotide sequence ID" value="NZ_FNAN01000020.1"/>
</dbReference>
<dbReference type="InterPro" id="IPR025714">
    <property type="entry name" value="Methyltranfer_dom"/>
</dbReference>